<name>A0ABP9H3C5_9ACTN</name>
<dbReference type="PROSITE" id="PS51365">
    <property type="entry name" value="RENAL_DIPEPTIDASE_2"/>
    <property type="match status" value="1"/>
</dbReference>
<keyword evidence="2" id="KW-1185">Reference proteome</keyword>
<gene>
    <name evidence="1" type="ORF">GCM10023225_00600</name>
</gene>
<reference evidence="2" key="1">
    <citation type="journal article" date="2019" name="Int. J. Syst. Evol. Microbiol.">
        <title>The Global Catalogue of Microorganisms (GCM) 10K type strain sequencing project: providing services to taxonomists for standard genome sequencing and annotation.</title>
        <authorList>
            <consortium name="The Broad Institute Genomics Platform"/>
            <consortium name="The Broad Institute Genome Sequencing Center for Infectious Disease"/>
            <person name="Wu L."/>
            <person name="Ma J."/>
        </authorList>
    </citation>
    <scope>NUCLEOTIDE SEQUENCE [LARGE SCALE GENOMIC DNA]</scope>
    <source>
        <strain evidence="2">JCM 18126</strain>
    </source>
</reference>
<dbReference type="Gene3D" id="3.20.20.140">
    <property type="entry name" value="Metal-dependent hydrolases"/>
    <property type="match status" value="1"/>
</dbReference>
<dbReference type="InterPro" id="IPR008257">
    <property type="entry name" value="Pept_M19"/>
</dbReference>
<dbReference type="Pfam" id="PF01244">
    <property type="entry name" value="Peptidase_M19"/>
    <property type="match status" value="1"/>
</dbReference>
<dbReference type="EMBL" id="BAABIL010000004">
    <property type="protein sequence ID" value="GAA4960887.1"/>
    <property type="molecule type" value="Genomic_DNA"/>
</dbReference>
<dbReference type="RefSeq" id="WP_345710288.1">
    <property type="nucleotide sequence ID" value="NZ_BAABIL010000004.1"/>
</dbReference>
<protein>
    <submittedName>
        <fullName evidence="1">Membrane dipeptidase</fullName>
    </submittedName>
</protein>
<dbReference type="PANTHER" id="PTHR10443:SF12">
    <property type="entry name" value="DIPEPTIDASE"/>
    <property type="match status" value="1"/>
</dbReference>
<evidence type="ECO:0000313" key="1">
    <source>
        <dbReference type="EMBL" id="GAA4960887.1"/>
    </source>
</evidence>
<comment type="caution">
    <text evidence="1">The sequence shown here is derived from an EMBL/GenBank/DDBJ whole genome shotgun (WGS) entry which is preliminary data.</text>
</comment>
<accession>A0ABP9H3C5</accession>
<dbReference type="PANTHER" id="PTHR10443">
    <property type="entry name" value="MICROSOMAL DIPEPTIDASE"/>
    <property type="match status" value="1"/>
</dbReference>
<dbReference type="Proteomes" id="UP001501195">
    <property type="component" value="Unassembled WGS sequence"/>
</dbReference>
<dbReference type="InterPro" id="IPR032466">
    <property type="entry name" value="Metal_Hydrolase"/>
</dbReference>
<sequence>MRIPRPLPGALGLLGSAGLAAAGLRGYAALVAGRLNRTTLPPPYPVTAADRRAHDRLTVVDLHADSLLWGRDLRRRAATGHLDLPRLREGGVALQVLAAVTHTPFGAGLADNDTGRDLVTALAVARGWPVRTWRSRLQRALHLARRLEELVEAEAGRLLAVRRAGDLDELLAGRHRDPGLVGAMLALEGCQALEGDLDNLDVLVAAGYRMVGLHHLADNELGGSAHGRHRGGLTRFGRDVVRRAQSRGVVVDVAHSSPAVVRDVLDVTTAPVVVSHTGLRSVWDNPRNLSDELARQVAATGGLLGITFFEPAVDGDDVAAVARTLRRAADLVGVEHLALGSDFDGAVTTPVDVTGLPLLTAALRRHGFSGPEVAAVAGGNALRVLGRVLPR</sequence>
<organism evidence="1 2">
    <name type="scientific">Kineococcus glutinatus</name>
    <dbReference type="NCBI Taxonomy" id="1070872"/>
    <lineage>
        <taxon>Bacteria</taxon>
        <taxon>Bacillati</taxon>
        <taxon>Actinomycetota</taxon>
        <taxon>Actinomycetes</taxon>
        <taxon>Kineosporiales</taxon>
        <taxon>Kineosporiaceae</taxon>
        <taxon>Kineococcus</taxon>
    </lineage>
</organism>
<evidence type="ECO:0000313" key="2">
    <source>
        <dbReference type="Proteomes" id="UP001501195"/>
    </source>
</evidence>
<dbReference type="SUPFAM" id="SSF51556">
    <property type="entry name" value="Metallo-dependent hydrolases"/>
    <property type="match status" value="1"/>
</dbReference>
<proteinExistence type="predicted"/>